<feature type="compositionally biased region" description="Pro residues" evidence="10">
    <location>
        <begin position="174"/>
        <end position="189"/>
    </location>
</feature>
<comment type="similarity">
    <text evidence="2">Belongs to the TonB family.</text>
</comment>
<feature type="region of interest" description="Disordered" evidence="10">
    <location>
        <begin position="42"/>
        <end position="251"/>
    </location>
</feature>
<dbReference type="AlphaFoldDB" id="A0A6J4HI77"/>
<comment type="subcellular location">
    <subcellularLocation>
        <location evidence="1">Cell inner membrane</location>
        <topology evidence="1">Single-pass membrane protein</topology>
        <orientation evidence="1">Periplasmic side</orientation>
    </subcellularLocation>
</comment>
<keyword evidence="8" id="KW-1133">Transmembrane helix</keyword>
<feature type="compositionally biased region" description="Low complexity" evidence="10">
    <location>
        <begin position="63"/>
        <end position="86"/>
    </location>
</feature>
<feature type="compositionally biased region" description="Low complexity" evidence="10">
    <location>
        <begin position="120"/>
        <end position="129"/>
    </location>
</feature>
<sequence>MKGLAFRGRRRPFPPVLASLLLHGGAVLALAALHIADSLPAAPQEQGVEVVWQDRAEDSVPGEEATAPPAESADPASAEAPPQEAPAEPEQETAETFPPTPPPEAEPPEQPAPEPPPEPALAEASLPEVDLPPPPVEPLPPSEAPPPQVAEAPPPPAEPAEARAAPPPEEPRPPDLPLPPPTPPAPPRAAAPRQQQPTSQVAASQRQAPPGPATPTEAAGGSRAVGTVSPPGLLDGVRNPEPEYPLPNRERGDQGVVTVLLRISEAGEVMGVEVVATSGYPALDDSARRAVQRWRFRPAMRDGVPVAGSIRTAIHFRLR</sequence>
<evidence type="ECO:0000256" key="3">
    <source>
        <dbReference type="ARBA" id="ARBA00022448"/>
    </source>
</evidence>
<keyword evidence="3" id="KW-0813">Transport</keyword>
<feature type="compositionally biased region" description="Pro residues" evidence="10">
    <location>
        <begin position="98"/>
        <end position="119"/>
    </location>
</feature>
<dbReference type="PROSITE" id="PS52015">
    <property type="entry name" value="TONB_CTD"/>
    <property type="match status" value="1"/>
</dbReference>
<dbReference type="GO" id="GO:0055085">
    <property type="term" value="P:transmembrane transport"/>
    <property type="evidence" value="ECO:0007669"/>
    <property type="project" value="InterPro"/>
</dbReference>
<name>A0A6J4HI77_9PROT</name>
<dbReference type="PANTHER" id="PTHR33446">
    <property type="entry name" value="PROTEIN TONB-RELATED"/>
    <property type="match status" value="1"/>
</dbReference>
<accession>A0A6J4HI77</accession>
<feature type="domain" description="TonB C-terminal" evidence="11">
    <location>
        <begin position="229"/>
        <end position="319"/>
    </location>
</feature>
<feature type="compositionally biased region" description="Pro residues" evidence="10">
    <location>
        <begin position="130"/>
        <end position="158"/>
    </location>
</feature>
<evidence type="ECO:0000256" key="4">
    <source>
        <dbReference type="ARBA" id="ARBA00022475"/>
    </source>
</evidence>
<dbReference type="SUPFAM" id="SSF74653">
    <property type="entry name" value="TolA/TonB C-terminal domain"/>
    <property type="match status" value="1"/>
</dbReference>
<keyword evidence="4" id="KW-1003">Cell membrane</keyword>
<dbReference type="Gene3D" id="3.30.1150.10">
    <property type="match status" value="1"/>
</dbReference>
<dbReference type="NCBIfam" id="TIGR01352">
    <property type="entry name" value="tonB_Cterm"/>
    <property type="match status" value="1"/>
</dbReference>
<evidence type="ECO:0000256" key="8">
    <source>
        <dbReference type="ARBA" id="ARBA00022989"/>
    </source>
</evidence>
<dbReference type="GO" id="GO:0005886">
    <property type="term" value="C:plasma membrane"/>
    <property type="evidence" value="ECO:0007669"/>
    <property type="project" value="UniProtKB-SubCell"/>
</dbReference>
<evidence type="ECO:0000313" key="12">
    <source>
        <dbReference type="EMBL" id="CAA9223151.1"/>
    </source>
</evidence>
<dbReference type="InterPro" id="IPR037682">
    <property type="entry name" value="TonB_C"/>
</dbReference>
<organism evidence="12">
    <name type="scientific">uncultured Acetobacteraceae bacterium</name>
    <dbReference type="NCBI Taxonomy" id="169975"/>
    <lineage>
        <taxon>Bacteria</taxon>
        <taxon>Pseudomonadati</taxon>
        <taxon>Pseudomonadota</taxon>
        <taxon>Alphaproteobacteria</taxon>
        <taxon>Acetobacterales</taxon>
        <taxon>Acetobacteraceae</taxon>
        <taxon>environmental samples</taxon>
    </lineage>
</organism>
<keyword evidence="7" id="KW-0653">Protein transport</keyword>
<dbReference type="InterPro" id="IPR051045">
    <property type="entry name" value="TonB-dependent_transducer"/>
</dbReference>
<gene>
    <name evidence="12" type="ORF">AVDCRST_MAG08-710</name>
</gene>
<dbReference type="GO" id="GO:0015031">
    <property type="term" value="P:protein transport"/>
    <property type="evidence" value="ECO:0007669"/>
    <property type="project" value="UniProtKB-KW"/>
</dbReference>
<keyword evidence="9" id="KW-0472">Membrane</keyword>
<reference evidence="12" key="1">
    <citation type="submission" date="2020-02" db="EMBL/GenBank/DDBJ databases">
        <authorList>
            <person name="Meier V. D."/>
        </authorList>
    </citation>
    <scope>NUCLEOTIDE SEQUENCE</scope>
    <source>
        <strain evidence="12">AVDCRST_MAG08</strain>
    </source>
</reference>
<dbReference type="EMBL" id="CADCTG010000078">
    <property type="protein sequence ID" value="CAA9223151.1"/>
    <property type="molecule type" value="Genomic_DNA"/>
</dbReference>
<dbReference type="InterPro" id="IPR006260">
    <property type="entry name" value="TonB/TolA_C"/>
</dbReference>
<protein>
    <recommendedName>
        <fullName evidence="11">TonB C-terminal domain-containing protein</fullName>
    </recommendedName>
</protein>
<evidence type="ECO:0000256" key="2">
    <source>
        <dbReference type="ARBA" id="ARBA00006555"/>
    </source>
</evidence>
<evidence type="ECO:0000256" key="10">
    <source>
        <dbReference type="SAM" id="MobiDB-lite"/>
    </source>
</evidence>
<evidence type="ECO:0000256" key="7">
    <source>
        <dbReference type="ARBA" id="ARBA00022927"/>
    </source>
</evidence>
<evidence type="ECO:0000256" key="1">
    <source>
        <dbReference type="ARBA" id="ARBA00004383"/>
    </source>
</evidence>
<evidence type="ECO:0000256" key="5">
    <source>
        <dbReference type="ARBA" id="ARBA00022519"/>
    </source>
</evidence>
<evidence type="ECO:0000256" key="9">
    <source>
        <dbReference type="ARBA" id="ARBA00023136"/>
    </source>
</evidence>
<keyword evidence="5" id="KW-0997">Cell inner membrane</keyword>
<evidence type="ECO:0000259" key="11">
    <source>
        <dbReference type="PROSITE" id="PS52015"/>
    </source>
</evidence>
<evidence type="ECO:0000256" key="6">
    <source>
        <dbReference type="ARBA" id="ARBA00022692"/>
    </source>
</evidence>
<proteinExistence type="inferred from homology"/>
<keyword evidence="6" id="KW-0812">Transmembrane</keyword>
<dbReference type="Pfam" id="PF03544">
    <property type="entry name" value="TonB_C"/>
    <property type="match status" value="1"/>
</dbReference>